<sequence length="168" mass="18037">MCVNLVLATDSSHRIARVSSSTSSHGWTAVLNGSCLSFHGALHVFRDCGEIDTFGRRITANNGDCDVAILTLAGEGRTCDVLLIAVVYHWTAEIGGGVAHVARGLARVVFFGAESIGDFLSASGHFDESERVDYGGRNGGDEEKGEKEGVHCRYCDTARIGLLKTFEW</sequence>
<reference evidence="1" key="1">
    <citation type="submission" date="2023-10" db="EMBL/GenBank/DDBJ databases">
        <title>Genome assembly of Pristionchus species.</title>
        <authorList>
            <person name="Yoshida K."/>
            <person name="Sommer R.J."/>
        </authorList>
    </citation>
    <scope>NUCLEOTIDE SEQUENCE</scope>
    <source>
        <strain evidence="1">RS5133</strain>
    </source>
</reference>
<keyword evidence="2" id="KW-1185">Reference proteome</keyword>
<evidence type="ECO:0000313" key="1">
    <source>
        <dbReference type="EMBL" id="GMT19363.1"/>
    </source>
</evidence>
<comment type="caution">
    <text evidence="1">The sequence shown here is derived from an EMBL/GenBank/DDBJ whole genome shotgun (WGS) entry which is preliminary data.</text>
</comment>
<dbReference type="EMBL" id="BTSY01000003">
    <property type="protein sequence ID" value="GMT19363.1"/>
    <property type="molecule type" value="Genomic_DNA"/>
</dbReference>
<protein>
    <submittedName>
        <fullName evidence="1">Uncharacterized protein</fullName>
    </submittedName>
</protein>
<name>A0AAV5VM24_9BILA</name>
<dbReference type="AlphaFoldDB" id="A0AAV5VM24"/>
<proteinExistence type="predicted"/>
<gene>
    <name evidence="1" type="ORF">PFISCL1PPCAC_10660</name>
</gene>
<evidence type="ECO:0000313" key="2">
    <source>
        <dbReference type="Proteomes" id="UP001432322"/>
    </source>
</evidence>
<accession>A0AAV5VM24</accession>
<dbReference type="Proteomes" id="UP001432322">
    <property type="component" value="Unassembled WGS sequence"/>
</dbReference>
<organism evidence="1 2">
    <name type="scientific">Pristionchus fissidentatus</name>
    <dbReference type="NCBI Taxonomy" id="1538716"/>
    <lineage>
        <taxon>Eukaryota</taxon>
        <taxon>Metazoa</taxon>
        <taxon>Ecdysozoa</taxon>
        <taxon>Nematoda</taxon>
        <taxon>Chromadorea</taxon>
        <taxon>Rhabditida</taxon>
        <taxon>Rhabditina</taxon>
        <taxon>Diplogasteromorpha</taxon>
        <taxon>Diplogasteroidea</taxon>
        <taxon>Neodiplogasteridae</taxon>
        <taxon>Pristionchus</taxon>
    </lineage>
</organism>